<dbReference type="Pfam" id="PF01380">
    <property type="entry name" value="SIS"/>
    <property type="match status" value="1"/>
</dbReference>
<gene>
    <name evidence="4" type="ordered locus">Calag_1150</name>
</gene>
<dbReference type="FunCoup" id="L0ACJ9">
    <property type="interactions" value="86"/>
</dbReference>
<comment type="similarity">
    <text evidence="1">Belongs to the PGI/PMI family.</text>
</comment>
<dbReference type="PROSITE" id="PS51464">
    <property type="entry name" value="SIS"/>
    <property type="match status" value="1"/>
</dbReference>
<sequence length="337" mass="37022">MVNFSKEVEEMLSLYDSFPKQIEAGYKKGTSLENLDKKFKGIILSGMGGSGVTGDYIKTLGLNSKIDIPIEVVKGDSLPSWVNKDYLVIAISYSGNTHETLSCARQAYSLGAEVIAITSGGKLEELAKQKGSQIVSISKNYYPRTAIAELVSSTLGALKSQNINIINDNEINDAIETLKGTSRGEGLNIANSISDKDLYIISGCGPYELLANRWRQEFSENAKAVVKSEVYPESAHNDIVVWQVDQKYKPAFIMFEADKDNSLCSILTNLLENIYKKQGSTLIKIKPRGNNLFSKLIQGTLLAGYVSTYLAMRKGINPTDTSITGEYKKALEKENLV</sequence>
<dbReference type="Proteomes" id="UP000010469">
    <property type="component" value="Chromosome"/>
</dbReference>
<evidence type="ECO:0000256" key="1">
    <source>
        <dbReference type="ARBA" id="ARBA00010523"/>
    </source>
</evidence>
<dbReference type="NCBIfam" id="TIGR02128">
    <property type="entry name" value="G6PI_arch"/>
    <property type="match status" value="1"/>
</dbReference>
<dbReference type="GO" id="GO:0004347">
    <property type="term" value="F:glucose-6-phosphate isomerase activity"/>
    <property type="evidence" value="ECO:0007669"/>
    <property type="project" value="InterPro"/>
</dbReference>
<evidence type="ECO:0000256" key="2">
    <source>
        <dbReference type="ARBA" id="ARBA00023235"/>
    </source>
</evidence>
<dbReference type="InterPro" id="IPR035484">
    <property type="entry name" value="SIS_PGI/PMI_1"/>
</dbReference>
<reference evidence="5" key="1">
    <citation type="submission" date="2012-03" db="EMBL/GenBank/DDBJ databases">
        <title>Complete genome of Caldisphaera lagunensis DSM 15908.</title>
        <authorList>
            <person name="Lucas S."/>
            <person name="Copeland A."/>
            <person name="Lapidus A."/>
            <person name="Glavina del Rio T."/>
            <person name="Dalin E."/>
            <person name="Tice H."/>
            <person name="Bruce D."/>
            <person name="Goodwin L."/>
            <person name="Pitluck S."/>
            <person name="Peters L."/>
            <person name="Mikhailova N."/>
            <person name="Teshima H."/>
            <person name="Kyrpides N."/>
            <person name="Mavromatis K."/>
            <person name="Ivanova N."/>
            <person name="Brettin T."/>
            <person name="Detter J.C."/>
            <person name="Han C."/>
            <person name="Larimer F."/>
            <person name="Land M."/>
            <person name="Hauser L."/>
            <person name="Markowitz V."/>
            <person name="Cheng J.-F."/>
            <person name="Hugenholtz P."/>
            <person name="Woyke T."/>
            <person name="Wu D."/>
            <person name="Spring S."/>
            <person name="Schroeder M."/>
            <person name="Brambilla E."/>
            <person name="Klenk H.-P."/>
            <person name="Eisen J.A."/>
        </authorList>
    </citation>
    <scope>NUCLEOTIDE SEQUENCE [LARGE SCALE GENOMIC DNA]</scope>
    <source>
        <strain evidence="5">DSM 15908 / JCM 11604 / IC-154</strain>
    </source>
</reference>
<dbReference type="InterPro" id="IPR001347">
    <property type="entry name" value="SIS_dom"/>
</dbReference>
<accession>L0ACJ9</accession>
<dbReference type="InParanoid" id="L0ACJ9"/>
<organism evidence="4 5">
    <name type="scientific">Caldisphaera lagunensis (strain DSM 15908 / JCM 11604 / ANMR 0165 / IC-154)</name>
    <dbReference type="NCBI Taxonomy" id="1056495"/>
    <lineage>
        <taxon>Archaea</taxon>
        <taxon>Thermoproteota</taxon>
        <taxon>Thermoprotei</taxon>
        <taxon>Acidilobales</taxon>
        <taxon>Caldisphaeraceae</taxon>
        <taxon>Caldisphaera</taxon>
    </lineage>
</organism>
<dbReference type="eggNOG" id="arCOG00052">
    <property type="taxonomic scope" value="Archaea"/>
</dbReference>
<evidence type="ECO:0000313" key="5">
    <source>
        <dbReference type="Proteomes" id="UP000010469"/>
    </source>
</evidence>
<dbReference type="GO" id="GO:0004476">
    <property type="term" value="F:mannose-6-phosphate isomerase activity"/>
    <property type="evidence" value="ECO:0007669"/>
    <property type="project" value="InterPro"/>
</dbReference>
<dbReference type="EMBL" id="CP003378">
    <property type="protein sequence ID" value="AFZ70872.1"/>
    <property type="molecule type" value="Genomic_DNA"/>
</dbReference>
<keyword evidence="2 4" id="KW-0413">Isomerase</keyword>
<dbReference type="HOGENOM" id="CLU_059687_0_0_2"/>
<evidence type="ECO:0000313" key="4">
    <source>
        <dbReference type="EMBL" id="AFZ70872.1"/>
    </source>
</evidence>
<keyword evidence="5" id="KW-1185">Reference proteome</keyword>
<dbReference type="GO" id="GO:0005975">
    <property type="term" value="P:carbohydrate metabolic process"/>
    <property type="evidence" value="ECO:0007669"/>
    <property type="project" value="InterPro"/>
</dbReference>
<dbReference type="InterPro" id="IPR046348">
    <property type="entry name" value="SIS_dom_sf"/>
</dbReference>
<dbReference type="CDD" id="cd05637">
    <property type="entry name" value="SIS_PGI_PMI_2"/>
    <property type="match status" value="1"/>
</dbReference>
<dbReference type="CDD" id="cd05017">
    <property type="entry name" value="SIS_PGI_PMI_1"/>
    <property type="match status" value="1"/>
</dbReference>
<dbReference type="GeneID" id="14212410"/>
<feature type="domain" description="SIS" evidence="3">
    <location>
        <begin position="31"/>
        <end position="168"/>
    </location>
</feature>
<dbReference type="AlphaFoldDB" id="L0ACJ9"/>
<evidence type="ECO:0000259" key="3">
    <source>
        <dbReference type="PROSITE" id="PS51464"/>
    </source>
</evidence>
<dbReference type="KEGG" id="clg:Calag_1150"/>
<dbReference type="SUPFAM" id="SSF53697">
    <property type="entry name" value="SIS domain"/>
    <property type="match status" value="1"/>
</dbReference>
<proteinExistence type="inferred from homology"/>
<dbReference type="InterPro" id="IPR019490">
    <property type="entry name" value="Glu6P/Mann6P_isomerase_C"/>
</dbReference>
<dbReference type="Pfam" id="PF10432">
    <property type="entry name" value="bact-PGI_C"/>
    <property type="match status" value="1"/>
</dbReference>
<dbReference type="RefSeq" id="WP_015232769.1">
    <property type="nucleotide sequence ID" value="NC_019791.1"/>
</dbReference>
<dbReference type="STRING" id="1056495.Calag_1150"/>
<dbReference type="GO" id="GO:0097367">
    <property type="term" value="F:carbohydrate derivative binding"/>
    <property type="evidence" value="ECO:0007669"/>
    <property type="project" value="InterPro"/>
</dbReference>
<protein>
    <submittedName>
        <fullName evidence="4">Bifunctional phosphoglucose/phosphomannose isomerase</fullName>
    </submittedName>
</protein>
<name>L0ACJ9_CALLD</name>
<dbReference type="Gene3D" id="3.40.50.10490">
    <property type="entry name" value="Glucose-6-phosphate isomerase like protein, domain 1"/>
    <property type="match status" value="2"/>
</dbReference>
<dbReference type="GO" id="GO:1901135">
    <property type="term" value="P:carbohydrate derivative metabolic process"/>
    <property type="evidence" value="ECO:0007669"/>
    <property type="project" value="InterPro"/>
</dbReference>